<dbReference type="HOGENOM" id="CLU_2465192_0_0_9"/>
<evidence type="ECO:0000313" key="1">
    <source>
        <dbReference type="EMBL" id="ERL65837.1"/>
    </source>
</evidence>
<reference evidence="2" key="1">
    <citation type="journal article" date="2013" name="Genome Announc.">
        <title>Whole-Genome Sequencing of Lactobacillus shenzhenensis Strain LY-73T.</title>
        <authorList>
            <person name="Lin Z."/>
            <person name="Liu Z."/>
            <person name="Yang R."/>
            <person name="Zou Y."/>
            <person name="Wan D."/>
            <person name="Chen J."/>
            <person name="Guo M."/>
            <person name="Zhao J."/>
            <person name="Fang C."/>
            <person name="Yang R."/>
            <person name="Liu F."/>
        </authorList>
    </citation>
    <scope>NUCLEOTIDE SEQUENCE [LARGE SCALE GENOMIC DNA]</scope>
    <source>
        <strain evidence="2">LY-73</strain>
    </source>
</reference>
<dbReference type="eggNOG" id="ENOG5030B8H">
    <property type="taxonomic scope" value="Bacteria"/>
</dbReference>
<keyword evidence="2" id="KW-1185">Reference proteome</keyword>
<evidence type="ECO:0000313" key="2">
    <source>
        <dbReference type="Proteomes" id="UP000030647"/>
    </source>
</evidence>
<dbReference type="Proteomes" id="UP000030647">
    <property type="component" value="Unassembled WGS sequence"/>
</dbReference>
<dbReference type="RefSeq" id="WP_022528780.1">
    <property type="nucleotide sequence ID" value="NZ_KI271584.1"/>
</dbReference>
<dbReference type="OrthoDB" id="2297623at2"/>
<dbReference type="AlphaFoldDB" id="U4TWX0"/>
<dbReference type="EMBL" id="KI271584">
    <property type="protein sequence ID" value="ERL65837.1"/>
    <property type="molecule type" value="Genomic_DNA"/>
</dbReference>
<sequence length="88" mass="10561">MQNLKLFTPTDNAHVWLDHDTYLYAEPTGIVCLNQQTGDDVTTLDRLNYRFFRSNFPLFLFHYFPEISLVDVHTLEVWLDQFYENTVR</sequence>
<protein>
    <submittedName>
        <fullName evidence="1">Uncharacterized protein</fullName>
    </submittedName>
</protein>
<name>U4TWX0_9LACO</name>
<proteinExistence type="predicted"/>
<accession>U4TWX0</accession>
<gene>
    <name evidence="1" type="ORF">L248_1913</name>
</gene>
<organism evidence="1 2">
    <name type="scientific">Schleiferilactobacillus shenzhenensis LY-73</name>
    <dbReference type="NCBI Taxonomy" id="1231336"/>
    <lineage>
        <taxon>Bacteria</taxon>
        <taxon>Bacillati</taxon>
        <taxon>Bacillota</taxon>
        <taxon>Bacilli</taxon>
        <taxon>Lactobacillales</taxon>
        <taxon>Lactobacillaceae</taxon>
        <taxon>Schleiferilactobacillus</taxon>
    </lineage>
</organism>